<dbReference type="InterPro" id="IPR005358">
    <property type="entry name" value="Puta_zinc/iron-chelating_dom"/>
</dbReference>
<protein>
    <submittedName>
        <fullName evidence="1">Fe-S oxidoreductase</fullName>
    </submittedName>
</protein>
<sequence length="252" mass="28645">MLPDIEDPRFNELGPEGFTFACHPEVPCFNECCRRLNLVLTPYDVLRLKNHLGLSSEEFIERHTVVESGQNGWPLPRLAMADNDEQTCPFLSPQGCTVYPDRPGACRTYPLGRATKGGGEGGPSQESWFLVKEPHCRGFEQGRCWSPQEWTQDQGLTAYNASNDLFLPLVTRQAPAASAAEAQKKMQMFFMACYNLDQFKQFVTQSRLTQIIDLEPTRLELIQSNESQLLKFAFDWLRFSLFGEPTLRLKQG</sequence>
<organism evidence="1 2">
    <name type="scientific">Desulfoferula mesophila</name>
    <dbReference type="NCBI Taxonomy" id="3058419"/>
    <lineage>
        <taxon>Bacteria</taxon>
        <taxon>Pseudomonadati</taxon>
        <taxon>Thermodesulfobacteriota</taxon>
        <taxon>Desulfarculia</taxon>
        <taxon>Desulfarculales</taxon>
        <taxon>Desulfarculaceae</taxon>
        <taxon>Desulfoferula</taxon>
    </lineage>
</organism>
<reference evidence="2" key="1">
    <citation type="journal article" date="2023" name="Arch. Microbiol.">
        <title>Desulfoferula mesophilus gen. nov. sp. nov., a mesophilic sulfate-reducing bacterium isolated from a brackish lake sediment.</title>
        <authorList>
            <person name="Watanabe T."/>
            <person name="Yabe T."/>
            <person name="Tsuji J.M."/>
            <person name="Fukui M."/>
        </authorList>
    </citation>
    <scope>NUCLEOTIDE SEQUENCE [LARGE SCALE GENOMIC DNA]</scope>
    <source>
        <strain evidence="2">12FAK</strain>
    </source>
</reference>
<keyword evidence="2" id="KW-1185">Reference proteome</keyword>
<gene>
    <name evidence="1" type="ORF">FAK_04830</name>
</gene>
<dbReference type="RefSeq" id="WP_338605087.1">
    <property type="nucleotide sequence ID" value="NZ_AP028679.1"/>
</dbReference>
<dbReference type="AlphaFoldDB" id="A0AAU9EA15"/>
<proteinExistence type="predicted"/>
<dbReference type="PANTHER" id="PTHR35866">
    <property type="entry name" value="PUTATIVE-RELATED"/>
    <property type="match status" value="1"/>
</dbReference>
<evidence type="ECO:0000313" key="1">
    <source>
        <dbReference type="EMBL" id="BEQ13417.1"/>
    </source>
</evidence>
<dbReference type="Pfam" id="PF03692">
    <property type="entry name" value="CxxCxxCC"/>
    <property type="match status" value="1"/>
</dbReference>
<dbReference type="PANTHER" id="PTHR35866:SF1">
    <property type="entry name" value="YKGJ FAMILY CYSTEINE CLUSTER PROTEIN"/>
    <property type="match status" value="1"/>
</dbReference>
<evidence type="ECO:0000313" key="2">
    <source>
        <dbReference type="Proteomes" id="UP001366166"/>
    </source>
</evidence>
<dbReference type="KEGG" id="dmp:FAK_04830"/>
<accession>A0AAU9EA15</accession>
<dbReference type="Proteomes" id="UP001366166">
    <property type="component" value="Chromosome"/>
</dbReference>
<dbReference type="EMBL" id="AP028679">
    <property type="protein sequence ID" value="BEQ13417.1"/>
    <property type="molecule type" value="Genomic_DNA"/>
</dbReference>
<name>A0AAU9EA15_9BACT</name>